<keyword evidence="2" id="KW-1185">Reference proteome</keyword>
<dbReference type="Proteomes" id="UP000276542">
    <property type="component" value="Unassembled WGS sequence"/>
</dbReference>
<proteinExistence type="predicted"/>
<organism evidence="1 2">
    <name type="scientific">Nocardioides cavernaquae</name>
    <dbReference type="NCBI Taxonomy" id="2321396"/>
    <lineage>
        <taxon>Bacteria</taxon>
        <taxon>Bacillati</taxon>
        <taxon>Actinomycetota</taxon>
        <taxon>Actinomycetes</taxon>
        <taxon>Propionibacteriales</taxon>
        <taxon>Nocardioidaceae</taxon>
        <taxon>Nocardioides</taxon>
    </lineage>
</organism>
<sequence>MEVKIGIQNVVRELVIETNETVEAIEKLVAGAMADGGVLTITDGKGRHIAVPGASLAYVDFGGGVAGHVGFRS</sequence>
<evidence type="ECO:0000313" key="2">
    <source>
        <dbReference type="Proteomes" id="UP000276542"/>
    </source>
</evidence>
<accession>A0A3A5H7L9</accession>
<gene>
    <name evidence="1" type="ORF">D4739_10835</name>
</gene>
<dbReference type="Pfam" id="PF11305">
    <property type="entry name" value="DUF3107"/>
    <property type="match status" value="1"/>
</dbReference>
<dbReference type="OrthoDB" id="3268468at2"/>
<evidence type="ECO:0000313" key="1">
    <source>
        <dbReference type="EMBL" id="RJS46663.1"/>
    </source>
</evidence>
<reference evidence="2" key="1">
    <citation type="submission" date="2018-09" db="EMBL/GenBank/DDBJ databases">
        <authorList>
            <person name="Zhu H."/>
        </authorList>
    </citation>
    <scope>NUCLEOTIDE SEQUENCE [LARGE SCALE GENOMIC DNA]</scope>
    <source>
        <strain evidence="2">K1W22B-1</strain>
    </source>
</reference>
<protein>
    <submittedName>
        <fullName evidence="1">DUF3107 domain-containing protein</fullName>
    </submittedName>
</protein>
<name>A0A3A5H7L9_9ACTN</name>
<dbReference type="InterPro" id="IPR021456">
    <property type="entry name" value="DUF3107"/>
</dbReference>
<comment type="caution">
    <text evidence="1">The sequence shown here is derived from an EMBL/GenBank/DDBJ whole genome shotgun (WGS) entry which is preliminary data.</text>
</comment>
<dbReference type="EMBL" id="QYRP01000002">
    <property type="protein sequence ID" value="RJS46663.1"/>
    <property type="molecule type" value="Genomic_DNA"/>
</dbReference>
<dbReference type="AlphaFoldDB" id="A0A3A5H7L9"/>
<dbReference type="RefSeq" id="WP_120060634.1">
    <property type="nucleotide sequence ID" value="NZ_QYRP01000002.1"/>
</dbReference>